<dbReference type="CDD" id="cd10030">
    <property type="entry name" value="UDG-F4_TTUDGA_SPO1dp_like"/>
    <property type="match status" value="1"/>
</dbReference>
<evidence type="ECO:0000256" key="2">
    <source>
        <dbReference type="ARBA" id="ARBA00022723"/>
    </source>
</evidence>
<sequence>MRADLPENANALRALLDWYVQSGVDLALDEAPHDRYADSARAVAASLTEPAESMAMLQTLPQPTAAERPRRAAAPIAAPDEAIRAAEQEASSARDLDELAARLADFPHAPFRDMAQHFLFGAGAPGARLIAFDAAPGVTEEASGEAFSGLSAKLLDNMLAAIGFDRSSATLAYVSPWRPPGDRALSPREAAIFAPFARRRVELARPDVLLIFGEAPARIMLTTNEPVGKLRGKAFEARCGAHVARAFVFSSLEAMLKSAALKPAAWRDLRKAAEALESASNGAQL</sequence>
<keyword evidence="10" id="KW-1185">Reference proteome</keyword>
<dbReference type="GO" id="GO:0046872">
    <property type="term" value="F:metal ion binding"/>
    <property type="evidence" value="ECO:0007669"/>
    <property type="project" value="UniProtKB-KW"/>
</dbReference>
<reference evidence="9 10" key="1">
    <citation type="submission" date="2018-08" db="EMBL/GenBank/DDBJ databases">
        <title>Genome sequence of Methylocystis hirsuta CSC1, a methanotroph able to accumulate PHAs.</title>
        <authorList>
            <person name="Bordel S."/>
            <person name="Rodriguez E."/>
            <person name="Gancedo J."/>
            <person name="Munoz R."/>
        </authorList>
    </citation>
    <scope>NUCLEOTIDE SEQUENCE [LARGE SCALE GENOMIC DNA]</scope>
    <source>
        <strain evidence="9 10">CSC1</strain>
    </source>
</reference>
<dbReference type="Proteomes" id="UP000268623">
    <property type="component" value="Unassembled WGS sequence"/>
</dbReference>
<evidence type="ECO:0000313" key="9">
    <source>
        <dbReference type="EMBL" id="RNJ48569.1"/>
    </source>
</evidence>
<keyword evidence="3" id="KW-0227">DNA damage</keyword>
<dbReference type="GO" id="GO:0051539">
    <property type="term" value="F:4 iron, 4 sulfur cluster binding"/>
    <property type="evidence" value="ECO:0007669"/>
    <property type="project" value="UniProtKB-KW"/>
</dbReference>
<keyword evidence="7" id="KW-0234">DNA repair</keyword>
<keyword evidence="2" id="KW-0479">Metal-binding</keyword>
<evidence type="ECO:0000313" key="10">
    <source>
        <dbReference type="Proteomes" id="UP000268623"/>
    </source>
</evidence>
<evidence type="ECO:0000256" key="5">
    <source>
        <dbReference type="ARBA" id="ARBA00023004"/>
    </source>
</evidence>
<dbReference type="AlphaFoldDB" id="A0A3M9XK54"/>
<feature type="domain" description="Uracil-DNA glycosylase-like" evidence="8">
    <location>
        <begin position="120"/>
        <end position="270"/>
    </location>
</feature>
<proteinExistence type="predicted"/>
<dbReference type="InterPro" id="IPR036895">
    <property type="entry name" value="Uracil-DNA_glycosylase-like_sf"/>
</dbReference>
<evidence type="ECO:0000256" key="7">
    <source>
        <dbReference type="ARBA" id="ARBA00023204"/>
    </source>
</evidence>
<organism evidence="9 10">
    <name type="scientific">Methylocystis hirsuta</name>
    <dbReference type="NCBI Taxonomy" id="369798"/>
    <lineage>
        <taxon>Bacteria</taxon>
        <taxon>Pseudomonadati</taxon>
        <taxon>Pseudomonadota</taxon>
        <taxon>Alphaproteobacteria</taxon>
        <taxon>Hyphomicrobiales</taxon>
        <taxon>Methylocystaceae</taxon>
        <taxon>Methylocystis</taxon>
    </lineage>
</organism>
<keyword evidence="1" id="KW-0004">4Fe-4S</keyword>
<accession>A0A3M9XK54</accession>
<evidence type="ECO:0000256" key="1">
    <source>
        <dbReference type="ARBA" id="ARBA00022485"/>
    </source>
</evidence>
<dbReference type="InterPro" id="IPR005122">
    <property type="entry name" value="Uracil-DNA_glycosylase-like"/>
</dbReference>
<dbReference type="SUPFAM" id="SSF52141">
    <property type="entry name" value="Uracil-DNA glycosylase-like"/>
    <property type="match status" value="1"/>
</dbReference>
<dbReference type="Gene3D" id="3.40.470.10">
    <property type="entry name" value="Uracil-DNA glycosylase-like domain"/>
    <property type="match status" value="1"/>
</dbReference>
<keyword evidence="4" id="KW-0378">Hydrolase</keyword>
<evidence type="ECO:0000256" key="4">
    <source>
        <dbReference type="ARBA" id="ARBA00022801"/>
    </source>
</evidence>
<evidence type="ECO:0000259" key="8">
    <source>
        <dbReference type="SMART" id="SM00986"/>
    </source>
</evidence>
<keyword evidence="5" id="KW-0408">Iron</keyword>
<dbReference type="OrthoDB" id="5290748at2"/>
<dbReference type="Pfam" id="PF03167">
    <property type="entry name" value="UDG"/>
    <property type="match status" value="1"/>
</dbReference>
<keyword evidence="6" id="KW-0411">Iron-sulfur</keyword>
<dbReference type="EMBL" id="QWDD01000001">
    <property type="protein sequence ID" value="RNJ48569.1"/>
    <property type="molecule type" value="Genomic_DNA"/>
</dbReference>
<dbReference type="SMART" id="SM00987">
    <property type="entry name" value="UreE_C"/>
    <property type="match status" value="1"/>
</dbReference>
<dbReference type="InterPro" id="IPR051536">
    <property type="entry name" value="UDG_Type-4/5"/>
</dbReference>
<name>A0A3M9XK54_9HYPH</name>
<dbReference type="PANTHER" id="PTHR33693:SF1">
    <property type="entry name" value="TYPE-4 URACIL-DNA GLYCOSYLASE"/>
    <property type="match status" value="1"/>
</dbReference>
<evidence type="ECO:0000256" key="6">
    <source>
        <dbReference type="ARBA" id="ARBA00023014"/>
    </source>
</evidence>
<gene>
    <name evidence="9" type="ORF">D1O30_01915</name>
</gene>
<evidence type="ECO:0000256" key="3">
    <source>
        <dbReference type="ARBA" id="ARBA00022763"/>
    </source>
</evidence>
<dbReference type="GO" id="GO:0097506">
    <property type="term" value="F:deaminated base DNA N-glycosylase activity"/>
    <property type="evidence" value="ECO:0007669"/>
    <property type="project" value="UniProtKB-ARBA"/>
</dbReference>
<dbReference type="SMART" id="SM00986">
    <property type="entry name" value="UDG"/>
    <property type="match status" value="1"/>
</dbReference>
<dbReference type="RefSeq" id="WP_123174568.1">
    <property type="nucleotide sequence ID" value="NZ_QWDD01000001.1"/>
</dbReference>
<comment type="caution">
    <text evidence="9">The sequence shown here is derived from an EMBL/GenBank/DDBJ whole genome shotgun (WGS) entry which is preliminary data.</text>
</comment>
<dbReference type="PANTHER" id="PTHR33693">
    <property type="entry name" value="TYPE-5 URACIL-DNA GLYCOSYLASE"/>
    <property type="match status" value="1"/>
</dbReference>
<protein>
    <submittedName>
        <fullName evidence="9">Uracil-DNA glycosylase</fullName>
    </submittedName>
</protein>
<dbReference type="GO" id="GO:0006281">
    <property type="term" value="P:DNA repair"/>
    <property type="evidence" value="ECO:0007669"/>
    <property type="project" value="UniProtKB-KW"/>
</dbReference>